<comment type="caution">
    <text evidence="1">The sequence shown here is derived from an EMBL/GenBank/DDBJ whole genome shotgun (WGS) entry which is preliminary data.</text>
</comment>
<protein>
    <submittedName>
        <fullName evidence="1">Cc-nbs-lrr resistance protein</fullName>
    </submittedName>
</protein>
<sequence length="153" mass="16967">MSFSAYKWDARCNIQDNRAAFDEILSLKQLSAVKLRLDKVDSDELVLDAAWLKGLREFNIQISPRSRDDSNHQPTQHDEKRAILRGIDLMEMGKGLKGLLSTASSLDLVNCGGMNTVSELAVNNVEGHKVEGYGQVKEYLFKGTGLAACFGFD</sequence>
<gene>
    <name evidence="1" type="ORF">COLO4_09562</name>
</gene>
<accession>A0A1R3KBU4</accession>
<evidence type="ECO:0000313" key="2">
    <source>
        <dbReference type="Proteomes" id="UP000187203"/>
    </source>
</evidence>
<proteinExistence type="predicted"/>
<evidence type="ECO:0000313" key="1">
    <source>
        <dbReference type="EMBL" id="OMP04509.1"/>
    </source>
</evidence>
<dbReference type="AlphaFoldDB" id="A0A1R3KBU4"/>
<dbReference type="EMBL" id="AWUE01014248">
    <property type="protein sequence ID" value="OMP04509.1"/>
    <property type="molecule type" value="Genomic_DNA"/>
</dbReference>
<dbReference type="OrthoDB" id="736010at2759"/>
<reference evidence="2" key="1">
    <citation type="submission" date="2013-09" db="EMBL/GenBank/DDBJ databases">
        <title>Corchorus olitorius genome sequencing.</title>
        <authorList>
            <person name="Alam M."/>
            <person name="Haque M.S."/>
            <person name="Islam M.S."/>
            <person name="Emdad E.M."/>
            <person name="Islam M.M."/>
            <person name="Ahmed B."/>
            <person name="Halim A."/>
            <person name="Hossen Q.M.M."/>
            <person name="Hossain M.Z."/>
            <person name="Ahmed R."/>
            <person name="Khan M.M."/>
            <person name="Islam R."/>
            <person name="Rashid M.M."/>
            <person name="Khan S.A."/>
            <person name="Rahman M.S."/>
            <person name="Alam M."/>
            <person name="Yahiya A.S."/>
            <person name="Khan M.S."/>
            <person name="Azam M.S."/>
            <person name="Haque T."/>
            <person name="Lashkar M.Z.H."/>
            <person name="Akhand A.I."/>
            <person name="Morshed G."/>
            <person name="Roy S."/>
            <person name="Uddin K.S."/>
            <person name="Rabeya T."/>
            <person name="Hossain A.S."/>
            <person name="Chowdhury A."/>
            <person name="Snigdha A.R."/>
            <person name="Mortoza M.S."/>
            <person name="Matin S.A."/>
            <person name="Hoque S.M.E."/>
            <person name="Islam M.K."/>
            <person name="Roy D.K."/>
            <person name="Haider R."/>
            <person name="Moosa M.M."/>
            <person name="Elias S.M."/>
            <person name="Hasan A.M."/>
            <person name="Jahan S."/>
            <person name="Shafiuddin M."/>
            <person name="Mahmood N."/>
            <person name="Shommy N.S."/>
        </authorList>
    </citation>
    <scope>NUCLEOTIDE SEQUENCE [LARGE SCALE GENOMIC DNA]</scope>
    <source>
        <strain evidence="2">cv. O-4</strain>
    </source>
</reference>
<organism evidence="1 2">
    <name type="scientific">Corchorus olitorius</name>
    <dbReference type="NCBI Taxonomy" id="93759"/>
    <lineage>
        <taxon>Eukaryota</taxon>
        <taxon>Viridiplantae</taxon>
        <taxon>Streptophyta</taxon>
        <taxon>Embryophyta</taxon>
        <taxon>Tracheophyta</taxon>
        <taxon>Spermatophyta</taxon>
        <taxon>Magnoliopsida</taxon>
        <taxon>eudicotyledons</taxon>
        <taxon>Gunneridae</taxon>
        <taxon>Pentapetalae</taxon>
        <taxon>rosids</taxon>
        <taxon>malvids</taxon>
        <taxon>Malvales</taxon>
        <taxon>Malvaceae</taxon>
        <taxon>Grewioideae</taxon>
        <taxon>Apeibeae</taxon>
        <taxon>Corchorus</taxon>
    </lineage>
</organism>
<dbReference type="Proteomes" id="UP000187203">
    <property type="component" value="Unassembled WGS sequence"/>
</dbReference>
<keyword evidence="2" id="KW-1185">Reference proteome</keyword>
<name>A0A1R3KBU4_9ROSI</name>
<dbReference type="STRING" id="93759.A0A1R3KBU4"/>